<feature type="transmembrane region" description="Helical" evidence="6">
    <location>
        <begin position="446"/>
        <end position="467"/>
    </location>
</feature>
<keyword evidence="6" id="KW-1133">Transmembrane helix</keyword>
<dbReference type="PANTHER" id="PTHR23151">
    <property type="entry name" value="DIHYDROLIPOAMIDE ACETYL/SUCCINYL-TRANSFERASE-RELATED"/>
    <property type="match status" value="1"/>
</dbReference>
<evidence type="ECO:0000256" key="4">
    <source>
        <dbReference type="RuleBase" id="RU003423"/>
    </source>
</evidence>
<evidence type="ECO:0000313" key="10">
    <source>
        <dbReference type="RefSeq" id="XP_026681992.1"/>
    </source>
</evidence>
<comment type="similarity">
    <text evidence="1 4">Belongs to the 2-oxoacid dehydrogenase family.</text>
</comment>
<protein>
    <recommendedName>
        <fullName evidence="4">Dihydrolipoamide acetyltransferase component of pyruvate dehydrogenase complex</fullName>
        <ecNumber evidence="4">2.3.1.-</ecNumber>
    </recommendedName>
</protein>
<evidence type="ECO:0000256" key="1">
    <source>
        <dbReference type="ARBA" id="ARBA00007317"/>
    </source>
</evidence>
<dbReference type="GO" id="GO:0050909">
    <property type="term" value="P:sensory perception of taste"/>
    <property type="evidence" value="ECO:0007669"/>
    <property type="project" value="InterPro"/>
</dbReference>
<dbReference type="InterPro" id="IPR045257">
    <property type="entry name" value="E2/Pdx1"/>
</dbReference>
<dbReference type="SUPFAM" id="SSF51230">
    <property type="entry name" value="Single hybrid motif"/>
    <property type="match status" value="1"/>
</dbReference>
<dbReference type="SUPFAM" id="SSF52777">
    <property type="entry name" value="CoA-dependent acyltransferases"/>
    <property type="match status" value="2"/>
</dbReference>
<dbReference type="GO" id="GO:0005886">
    <property type="term" value="C:plasma membrane"/>
    <property type="evidence" value="ECO:0007669"/>
    <property type="project" value="UniProtKB-SubCell"/>
</dbReference>
<dbReference type="PANTHER" id="PTHR23151:SF90">
    <property type="entry name" value="DIHYDROLIPOYLLYSINE-RESIDUE ACETYLTRANSFERASE COMPONENT OF PYRUVATE DEHYDROGENASE COMPLEX, MITOCHONDRIAL-RELATED"/>
    <property type="match status" value="1"/>
</dbReference>
<feature type="transmembrane region" description="Helical" evidence="6">
    <location>
        <begin position="528"/>
        <end position="545"/>
    </location>
</feature>
<dbReference type="InterPro" id="IPR001078">
    <property type="entry name" value="2-oxoacid_DH_actylTfrase"/>
</dbReference>
<accession>A0A3Q0J0I9</accession>
<gene>
    <name evidence="10" type="primary">LOC103512808</name>
</gene>
<dbReference type="Gene3D" id="4.10.320.10">
    <property type="entry name" value="E3-binding domain"/>
    <property type="match status" value="1"/>
</dbReference>
<dbReference type="PROSITE" id="PS00189">
    <property type="entry name" value="LIPOYL"/>
    <property type="match status" value="1"/>
</dbReference>
<dbReference type="GO" id="GO:0045254">
    <property type="term" value="C:pyruvate dehydrogenase complex"/>
    <property type="evidence" value="ECO:0007669"/>
    <property type="project" value="InterPro"/>
</dbReference>
<dbReference type="Pfam" id="PF00198">
    <property type="entry name" value="2-oxoacid_dh"/>
    <property type="match status" value="2"/>
</dbReference>
<dbReference type="InterPro" id="IPR023213">
    <property type="entry name" value="CAT-like_dom_sf"/>
</dbReference>
<keyword evidence="2 4" id="KW-0450">Lipoyl</keyword>
<feature type="transmembrane region" description="Helical" evidence="6">
    <location>
        <begin position="589"/>
        <end position="610"/>
    </location>
</feature>
<dbReference type="Pfam" id="PF00364">
    <property type="entry name" value="Biotin_lipoyl"/>
    <property type="match status" value="1"/>
</dbReference>
<keyword evidence="6" id="KW-0812">Transmembrane</keyword>
<keyword evidence="4" id="KW-0808">Transferase</keyword>
<keyword evidence="9" id="KW-1185">Reference proteome</keyword>
<dbReference type="GO" id="GO:0006086">
    <property type="term" value="P:pyruvate decarboxylation to acetyl-CoA"/>
    <property type="evidence" value="ECO:0007669"/>
    <property type="project" value="InterPro"/>
</dbReference>
<feature type="transmembrane region" description="Helical" evidence="6">
    <location>
        <begin position="488"/>
        <end position="508"/>
    </location>
</feature>
<dbReference type="InterPro" id="IPR003016">
    <property type="entry name" value="2-oxoA_DH_lipoyl-BS"/>
</dbReference>
<proteinExistence type="inferred from homology"/>
<feature type="domain" description="Peripheral subunit-binding (PSBD)" evidence="8">
    <location>
        <begin position="211"/>
        <end position="249"/>
    </location>
</feature>
<dbReference type="Proteomes" id="UP000079169">
    <property type="component" value="Unplaced"/>
</dbReference>
<keyword evidence="4" id="KW-0012">Acyltransferase</keyword>
<dbReference type="AlphaFoldDB" id="A0A3Q0J0I9"/>
<evidence type="ECO:0000256" key="6">
    <source>
        <dbReference type="SAM" id="Phobius"/>
    </source>
</evidence>
<dbReference type="Pfam" id="PF02817">
    <property type="entry name" value="E3_binding"/>
    <property type="match status" value="1"/>
</dbReference>
<dbReference type="InterPro" id="IPR004167">
    <property type="entry name" value="PSBD"/>
</dbReference>
<feature type="compositionally biased region" description="Pro residues" evidence="5">
    <location>
        <begin position="172"/>
        <end position="199"/>
    </location>
</feature>
<dbReference type="PROSITE" id="PS51826">
    <property type="entry name" value="PSBD"/>
    <property type="match status" value="1"/>
</dbReference>
<dbReference type="InterPro" id="IPR011053">
    <property type="entry name" value="Single_hybrid_motif"/>
</dbReference>
<dbReference type="FunFam" id="2.40.50.100:FF:000010">
    <property type="entry name" value="Acetyltransferase component of pyruvate dehydrogenase complex"/>
    <property type="match status" value="1"/>
</dbReference>
<dbReference type="InterPro" id="IPR036625">
    <property type="entry name" value="E3-bd_dom_sf"/>
</dbReference>
<evidence type="ECO:0000259" key="7">
    <source>
        <dbReference type="PROSITE" id="PS50968"/>
    </source>
</evidence>
<organism evidence="9 10">
    <name type="scientific">Diaphorina citri</name>
    <name type="common">Asian citrus psyllid</name>
    <dbReference type="NCBI Taxonomy" id="121845"/>
    <lineage>
        <taxon>Eukaryota</taxon>
        <taxon>Metazoa</taxon>
        <taxon>Ecdysozoa</taxon>
        <taxon>Arthropoda</taxon>
        <taxon>Hexapoda</taxon>
        <taxon>Insecta</taxon>
        <taxon>Pterygota</taxon>
        <taxon>Neoptera</taxon>
        <taxon>Paraneoptera</taxon>
        <taxon>Hemiptera</taxon>
        <taxon>Sternorrhyncha</taxon>
        <taxon>Psylloidea</taxon>
        <taxon>Psyllidae</taxon>
        <taxon>Diaphorininae</taxon>
        <taxon>Diaphorina</taxon>
    </lineage>
</organism>
<evidence type="ECO:0000313" key="9">
    <source>
        <dbReference type="Proteomes" id="UP000079169"/>
    </source>
</evidence>
<feature type="region of interest" description="Disordered" evidence="5">
    <location>
        <begin position="164"/>
        <end position="209"/>
    </location>
</feature>
<dbReference type="STRING" id="121845.A0A3Q0J0I9"/>
<dbReference type="GO" id="GO:0004742">
    <property type="term" value="F:dihydrolipoyllysine-residue acetyltransferase activity"/>
    <property type="evidence" value="ECO:0007669"/>
    <property type="project" value="TreeGrafter"/>
</dbReference>
<dbReference type="RefSeq" id="XP_026681992.1">
    <property type="nucleotide sequence ID" value="XM_026826191.1"/>
</dbReference>
<dbReference type="SUPFAM" id="SSF47005">
    <property type="entry name" value="Peripheral subunit-binding domain of 2-oxo acid dehydrogenase complex"/>
    <property type="match status" value="1"/>
</dbReference>
<dbReference type="GeneID" id="103512808"/>
<keyword evidence="3" id="KW-0809">Transit peptide</keyword>
<evidence type="ECO:0000256" key="5">
    <source>
        <dbReference type="SAM" id="MobiDB-lite"/>
    </source>
</evidence>
<sequence>MSKLVSWRHLSTKLNSNVLRRTTSRCLSIEAPTILARNTTTISPFKSSLLQNKDLRNEITQCRYYADYPDHSRVALPALSPTMEMGTIVSWAKKEGDKLNEGDLLAEIETDKATMGFETPEEGYLAKILVPAGSKDVPIGKLVCIIVENESDVAAFKDFKDDAPPAAGASAPAPPPPKVAAAPPPPPPKAAPAPSPTPVPSQKTSGGTRVYASPLAKRLAAEKGLDLSSIGAGSGLFGSITSADLSKASKAGAVAAPSKSAKPTANGPFTDLPVSGVRGVIAKRLLQSKQTIPHYYLNVDVRLNKVIKLREQMNKALEKRGAKLSINDFIIKATALASRRVPEANSSWQDTFIREYHSVDVSVAVNTDKGLFTPIVFDADKKGLVDISNDVKTLAAKAKEGKLQPHEFQIRHCHPDNAHDDTLQIKLLLRVHNALCRVSHLTSDVFAVQILLSVASCFAYLTSNLYYLSITLLNVYQIEESNRGYRKLVFLLFCSYWIVSMFLELLFIVKACERPVKAISANDKPPHAHDTLFIVFILPSLLFLLPRIEPATLVMEAGVTSDISLLFRVSRLIGITPYTLPAFSLSYPLIAMSTILILILTLNLSGFLLAKVNVYVIDFVSQNFSLVNVTSYAVLAIIQSVRGRAKSVRGRAKVAKIFNKLNKMDVQLKCIGVEVPSYKRQVRMKLVYLGIILVMHQGPDLLIWLTDQYVYHPSYFITVIYCQAVRLLSEFQFVTYLHLASNRFDIINARMKSYGVSKLLFVRDFKHPAYVRLLSEFQFVTYLHLASNRFDIINARMKSYGVSKLLFVRDFKHPVYGENVPADFLSVTLSCDHRVIDGAVGAQWLQAFKELLETPENMLL</sequence>
<feature type="domain" description="Lipoyl-binding" evidence="7">
    <location>
        <begin position="71"/>
        <end position="147"/>
    </location>
</feature>
<comment type="cofactor">
    <cofactor evidence="4">
        <name>(R)-lipoate</name>
        <dbReference type="ChEBI" id="CHEBI:83088"/>
    </cofactor>
</comment>
<name>A0A3Q0J0I9_DIACI</name>
<dbReference type="PROSITE" id="PS50968">
    <property type="entry name" value="BIOTINYL_LIPOYL"/>
    <property type="match status" value="1"/>
</dbReference>
<evidence type="ECO:0000259" key="8">
    <source>
        <dbReference type="PROSITE" id="PS51826"/>
    </source>
</evidence>
<evidence type="ECO:0000256" key="3">
    <source>
        <dbReference type="ARBA" id="ARBA00022946"/>
    </source>
</evidence>
<dbReference type="EC" id="2.3.1.-" evidence="4"/>
<keyword evidence="6" id="KW-0472">Membrane</keyword>
<evidence type="ECO:0000256" key="2">
    <source>
        <dbReference type="ARBA" id="ARBA00022823"/>
    </source>
</evidence>
<dbReference type="Gene3D" id="3.30.559.10">
    <property type="entry name" value="Chloramphenicol acetyltransferase-like domain"/>
    <property type="match status" value="2"/>
</dbReference>
<dbReference type="KEGG" id="dci:103512808"/>
<dbReference type="Gene3D" id="2.40.50.100">
    <property type="match status" value="1"/>
</dbReference>
<reference evidence="10" key="1">
    <citation type="submission" date="2025-08" db="UniProtKB">
        <authorList>
            <consortium name="RefSeq"/>
        </authorList>
    </citation>
    <scope>IDENTIFICATION</scope>
</reference>
<dbReference type="InterPro" id="IPR000089">
    <property type="entry name" value="Biotin_lipoyl"/>
</dbReference>
<dbReference type="CDD" id="cd06849">
    <property type="entry name" value="lipoyl_domain"/>
    <property type="match status" value="1"/>
</dbReference>
<dbReference type="PaxDb" id="121845-A0A3Q0J0I9"/>
<feature type="transmembrane region" description="Helical" evidence="6">
    <location>
        <begin position="622"/>
        <end position="641"/>
    </location>
</feature>